<reference evidence="2 3" key="1">
    <citation type="submission" date="2018-09" db="EMBL/GenBank/DDBJ databases">
        <authorList>
            <person name="Grouzdev D.S."/>
            <person name="Krutkina M.S."/>
        </authorList>
    </citation>
    <scope>NUCLEOTIDE SEQUENCE [LARGE SCALE GENOMIC DNA]</scope>
    <source>
        <strain evidence="2 3">RmlP001</strain>
    </source>
</reference>
<feature type="transmembrane region" description="Helical" evidence="1">
    <location>
        <begin position="306"/>
        <end position="327"/>
    </location>
</feature>
<keyword evidence="1" id="KW-0472">Membrane</keyword>
<keyword evidence="1" id="KW-1133">Transmembrane helix</keyword>
<protein>
    <recommendedName>
        <fullName evidence="4">Glycosyltransferase RgtA/B/C/D-like domain-containing protein</fullName>
    </recommendedName>
</protein>
<evidence type="ECO:0000313" key="2">
    <source>
        <dbReference type="EMBL" id="RYB01494.1"/>
    </source>
</evidence>
<accession>A0A4Q2R7M7</accession>
<feature type="transmembrane region" description="Helical" evidence="1">
    <location>
        <begin position="96"/>
        <end position="115"/>
    </location>
</feature>
<sequence>MPVTLSPSRLAWALVTLAAWAFAGHIVVDTLRTVVPLWSPLPWFDEWATVELIRAWQSGESSLPQILFAQHNEHRILVPRLVFFTDDLLFGGQGHASLAAIMLVQALHAGLFATLLARARGAGRWALAAVVVALMFSLRQAENFTYGFQVQFVGVFAGAGASFALFGLAVARRRRGRPIAPALVAAALAALVTALTMANGLAAGFVLVALSLLARMPRRVTLACAAWAVLLAAVYLNGYVPVAHHTRPVESLDHPLGLLLYVATYLGGMGAPGPAAVPAALGVLGLLATAAAVARAVRVGAGAVELTLVGIMLFVGAAAAVTGAGRLGFGIDQALSSRYATGSAAFWAAQLAYWWTVAPRLPPPRPGLARAGVAAVSLLLVAAMAQAQGGAKPEIARQSFALHESADLLLTGLHDPEVLGRTAWVVPDVERLLPVLRDDSLSIFATREAAALGRPVSSLGRVAAGGCGGGVAALADPGLGPDGVRVSGVAEPGPGRALPRRIVVADATGTVVGLGSGAVPGAPRGSWRGFATAAAGARLDAFGWLPDRSLCRVGNATVGPREPGSAAPMP</sequence>
<reference evidence="2 3" key="2">
    <citation type="submission" date="2019-02" db="EMBL/GenBank/DDBJ databases">
        <title>'Lichenibacterium ramalinii' gen. nov. sp. nov., 'Lichenibacterium minor' gen. nov. sp. nov.</title>
        <authorList>
            <person name="Pankratov T."/>
        </authorList>
    </citation>
    <scope>NUCLEOTIDE SEQUENCE [LARGE SCALE GENOMIC DNA]</scope>
    <source>
        <strain evidence="2 3">RmlP001</strain>
    </source>
</reference>
<dbReference type="RefSeq" id="WP_129222106.1">
    <property type="nucleotide sequence ID" value="NZ_QYBC01000037.1"/>
</dbReference>
<comment type="caution">
    <text evidence="2">The sequence shown here is derived from an EMBL/GenBank/DDBJ whole genome shotgun (WGS) entry which is preliminary data.</text>
</comment>
<feature type="transmembrane region" description="Helical" evidence="1">
    <location>
        <begin position="275"/>
        <end position="294"/>
    </location>
</feature>
<feature type="transmembrane region" description="Helical" evidence="1">
    <location>
        <begin position="252"/>
        <end position="269"/>
    </location>
</feature>
<evidence type="ECO:0008006" key="4">
    <source>
        <dbReference type="Google" id="ProtNLM"/>
    </source>
</evidence>
<dbReference type="OrthoDB" id="7330808at2"/>
<evidence type="ECO:0000256" key="1">
    <source>
        <dbReference type="SAM" id="Phobius"/>
    </source>
</evidence>
<feature type="transmembrane region" description="Helical" evidence="1">
    <location>
        <begin position="183"/>
        <end position="214"/>
    </location>
</feature>
<name>A0A4Q2R7M7_9HYPH</name>
<feature type="transmembrane region" description="Helical" evidence="1">
    <location>
        <begin position="220"/>
        <end position="240"/>
    </location>
</feature>
<proteinExistence type="predicted"/>
<feature type="transmembrane region" description="Helical" evidence="1">
    <location>
        <begin position="122"/>
        <end position="138"/>
    </location>
</feature>
<dbReference type="Proteomes" id="UP000289411">
    <property type="component" value="Unassembled WGS sequence"/>
</dbReference>
<evidence type="ECO:0000313" key="3">
    <source>
        <dbReference type="Proteomes" id="UP000289411"/>
    </source>
</evidence>
<dbReference type="AlphaFoldDB" id="A0A4Q2R7M7"/>
<feature type="transmembrane region" description="Helical" evidence="1">
    <location>
        <begin position="150"/>
        <end position="171"/>
    </location>
</feature>
<dbReference type="EMBL" id="QYBC01000037">
    <property type="protein sequence ID" value="RYB01494.1"/>
    <property type="molecule type" value="Genomic_DNA"/>
</dbReference>
<keyword evidence="3" id="KW-1185">Reference proteome</keyword>
<organism evidence="2 3">
    <name type="scientific">Lichenibacterium ramalinae</name>
    <dbReference type="NCBI Taxonomy" id="2316527"/>
    <lineage>
        <taxon>Bacteria</taxon>
        <taxon>Pseudomonadati</taxon>
        <taxon>Pseudomonadota</taxon>
        <taxon>Alphaproteobacteria</taxon>
        <taxon>Hyphomicrobiales</taxon>
        <taxon>Lichenihabitantaceae</taxon>
        <taxon>Lichenibacterium</taxon>
    </lineage>
</organism>
<keyword evidence="1" id="KW-0812">Transmembrane</keyword>
<gene>
    <name evidence="2" type="ORF">D3272_25725</name>
</gene>